<reference evidence="2" key="1">
    <citation type="journal article" date="2019" name="bioRxiv">
        <title>The Genome of the Zebra Mussel, Dreissena polymorpha: A Resource for Invasive Species Research.</title>
        <authorList>
            <person name="McCartney M.A."/>
            <person name="Auch B."/>
            <person name="Kono T."/>
            <person name="Mallez S."/>
            <person name="Zhang Y."/>
            <person name="Obille A."/>
            <person name="Becker A."/>
            <person name="Abrahante J.E."/>
            <person name="Garbe J."/>
            <person name="Badalamenti J.P."/>
            <person name="Herman A."/>
            <person name="Mangelson H."/>
            <person name="Liachko I."/>
            <person name="Sullivan S."/>
            <person name="Sone E.D."/>
            <person name="Koren S."/>
            <person name="Silverstein K.A.T."/>
            <person name="Beckman K.B."/>
            <person name="Gohl D.M."/>
        </authorList>
    </citation>
    <scope>NUCLEOTIDE SEQUENCE</scope>
    <source>
        <strain evidence="2">Duluth1</strain>
        <tissue evidence="2">Whole animal</tissue>
    </source>
</reference>
<feature type="region of interest" description="Disordered" evidence="1">
    <location>
        <begin position="1"/>
        <end position="36"/>
    </location>
</feature>
<comment type="caution">
    <text evidence="2">The sequence shown here is derived from an EMBL/GenBank/DDBJ whole genome shotgun (WGS) entry which is preliminary data.</text>
</comment>
<sequence>MDKVTPSDYTDDENITERSIGNVEGDRTTSTLTTTPSQEQHGAIIYCKVSNGYGSIISVRKPRIDVLGNYPVLYLNVSLK</sequence>
<dbReference type="InterPro" id="IPR013783">
    <property type="entry name" value="Ig-like_fold"/>
</dbReference>
<evidence type="ECO:0000313" key="2">
    <source>
        <dbReference type="EMBL" id="KAH3814023.1"/>
    </source>
</evidence>
<dbReference type="Proteomes" id="UP000828390">
    <property type="component" value="Unassembled WGS sequence"/>
</dbReference>
<evidence type="ECO:0000256" key="1">
    <source>
        <dbReference type="SAM" id="MobiDB-lite"/>
    </source>
</evidence>
<organism evidence="2 3">
    <name type="scientific">Dreissena polymorpha</name>
    <name type="common">Zebra mussel</name>
    <name type="synonym">Mytilus polymorpha</name>
    <dbReference type="NCBI Taxonomy" id="45954"/>
    <lineage>
        <taxon>Eukaryota</taxon>
        <taxon>Metazoa</taxon>
        <taxon>Spiralia</taxon>
        <taxon>Lophotrochozoa</taxon>
        <taxon>Mollusca</taxon>
        <taxon>Bivalvia</taxon>
        <taxon>Autobranchia</taxon>
        <taxon>Heteroconchia</taxon>
        <taxon>Euheterodonta</taxon>
        <taxon>Imparidentia</taxon>
        <taxon>Neoheterodontei</taxon>
        <taxon>Myida</taxon>
        <taxon>Dreissenoidea</taxon>
        <taxon>Dreissenidae</taxon>
        <taxon>Dreissena</taxon>
    </lineage>
</organism>
<keyword evidence="3" id="KW-1185">Reference proteome</keyword>
<protein>
    <submittedName>
        <fullName evidence="2">Uncharacterized protein</fullName>
    </submittedName>
</protein>
<dbReference type="SUPFAM" id="SSF48726">
    <property type="entry name" value="Immunoglobulin"/>
    <property type="match status" value="1"/>
</dbReference>
<accession>A0A9D4JM95</accession>
<dbReference type="InterPro" id="IPR036179">
    <property type="entry name" value="Ig-like_dom_sf"/>
</dbReference>
<evidence type="ECO:0000313" key="3">
    <source>
        <dbReference type="Proteomes" id="UP000828390"/>
    </source>
</evidence>
<proteinExistence type="predicted"/>
<dbReference type="Gene3D" id="2.60.40.10">
    <property type="entry name" value="Immunoglobulins"/>
    <property type="match status" value="1"/>
</dbReference>
<gene>
    <name evidence="2" type="ORF">DPMN_142500</name>
</gene>
<dbReference type="EMBL" id="JAIWYP010000006">
    <property type="protein sequence ID" value="KAH3814023.1"/>
    <property type="molecule type" value="Genomic_DNA"/>
</dbReference>
<name>A0A9D4JM95_DREPO</name>
<dbReference type="AlphaFoldDB" id="A0A9D4JM95"/>
<reference evidence="2" key="2">
    <citation type="submission" date="2020-11" db="EMBL/GenBank/DDBJ databases">
        <authorList>
            <person name="McCartney M.A."/>
            <person name="Auch B."/>
            <person name="Kono T."/>
            <person name="Mallez S."/>
            <person name="Becker A."/>
            <person name="Gohl D.M."/>
            <person name="Silverstein K.A.T."/>
            <person name="Koren S."/>
            <person name="Bechman K.B."/>
            <person name="Herman A."/>
            <person name="Abrahante J.E."/>
            <person name="Garbe J."/>
        </authorList>
    </citation>
    <scope>NUCLEOTIDE SEQUENCE</scope>
    <source>
        <strain evidence="2">Duluth1</strain>
        <tissue evidence="2">Whole animal</tissue>
    </source>
</reference>